<organism evidence="2 3">
    <name type="scientific">Balaenoptera physalus</name>
    <name type="common">Fin whale</name>
    <name type="synonym">Balaena physalus</name>
    <dbReference type="NCBI Taxonomy" id="9770"/>
    <lineage>
        <taxon>Eukaryota</taxon>
        <taxon>Metazoa</taxon>
        <taxon>Chordata</taxon>
        <taxon>Craniata</taxon>
        <taxon>Vertebrata</taxon>
        <taxon>Euteleostomi</taxon>
        <taxon>Mammalia</taxon>
        <taxon>Eutheria</taxon>
        <taxon>Laurasiatheria</taxon>
        <taxon>Artiodactyla</taxon>
        <taxon>Whippomorpha</taxon>
        <taxon>Cetacea</taxon>
        <taxon>Mysticeti</taxon>
        <taxon>Balaenopteridae</taxon>
        <taxon>Balaenoptera</taxon>
    </lineage>
</organism>
<gene>
    <name evidence="2" type="ORF">E2I00_018728</name>
</gene>
<feature type="compositionally biased region" description="Basic and acidic residues" evidence="1">
    <location>
        <begin position="77"/>
        <end position="93"/>
    </location>
</feature>
<sequence length="231" mass="24866">SAGRSSEEGATREGCKDTGSGLFPVDTAETPLSLHIPTRGSPTQCGVTREQRPGKIRLSSQLCPLGPPDTPASGRGGEVRESFLVRKQGKEEAVAQSGPGVRLGEQRGRESTSSPDSANPLKSAAGAEPQCLWIRRFLKASPAYRITNAISQHPGLYTVNKRRSCSGPGKFENNRFTSAIHLNLLQLTIADCQGRRQLGNASTERASAFQAAKLERVIAERSAPHFRYLTL</sequence>
<protein>
    <submittedName>
        <fullName evidence="2">Uncharacterized protein</fullName>
    </submittedName>
</protein>
<keyword evidence="3" id="KW-1185">Reference proteome</keyword>
<dbReference type="EMBL" id="SGJD01001399">
    <property type="protein sequence ID" value="KAB0400113.1"/>
    <property type="molecule type" value="Genomic_DNA"/>
</dbReference>
<name>A0A643CIS6_BALPH</name>
<dbReference type="Proteomes" id="UP000437017">
    <property type="component" value="Unassembled WGS sequence"/>
</dbReference>
<comment type="caution">
    <text evidence="2">The sequence shown here is derived from an EMBL/GenBank/DDBJ whole genome shotgun (WGS) entry which is preliminary data.</text>
</comment>
<feature type="region of interest" description="Disordered" evidence="1">
    <location>
        <begin position="1"/>
        <end position="123"/>
    </location>
</feature>
<evidence type="ECO:0000313" key="3">
    <source>
        <dbReference type="Proteomes" id="UP000437017"/>
    </source>
</evidence>
<proteinExistence type="predicted"/>
<dbReference type="AlphaFoldDB" id="A0A643CIS6"/>
<reference evidence="2 3" key="1">
    <citation type="journal article" date="2019" name="PLoS ONE">
        <title>Genomic analyses reveal an absence of contemporary introgressive admixture between fin whales and blue whales, despite known hybrids.</title>
        <authorList>
            <person name="Westbury M.V."/>
            <person name="Petersen B."/>
            <person name="Lorenzen E.D."/>
        </authorList>
    </citation>
    <scope>NUCLEOTIDE SEQUENCE [LARGE SCALE GENOMIC DNA]</scope>
    <source>
        <strain evidence="2">FinWhale-01</strain>
    </source>
</reference>
<accession>A0A643CIS6</accession>
<evidence type="ECO:0000313" key="2">
    <source>
        <dbReference type="EMBL" id="KAB0400113.1"/>
    </source>
</evidence>
<feature type="compositionally biased region" description="Basic and acidic residues" evidence="1">
    <location>
        <begin position="1"/>
        <end position="16"/>
    </location>
</feature>
<evidence type="ECO:0000256" key="1">
    <source>
        <dbReference type="SAM" id="MobiDB-lite"/>
    </source>
</evidence>
<feature type="non-terminal residue" evidence="2">
    <location>
        <position position="1"/>
    </location>
</feature>
<dbReference type="OrthoDB" id="10291414at2759"/>